<keyword evidence="1" id="KW-0812">Transmembrane</keyword>
<keyword evidence="1" id="KW-0472">Membrane</keyword>
<sequence>FLSSMKYFYCLFDHIYHLVAGGQFVFAILMVIKYRPNYLRGRGVLEPSKVS</sequence>
<protein>
    <submittedName>
        <fullName evidence="2">Uncharacterized protein</fullName>
    </submittedName>
</protein>
<name>A0A0F9CLQ3_9ZZZZ</name>
<evidence type="ECO:0000313" key="2">
    <source>
        <dbReference type="EMBL" id="KKL27352.1"/>
    </source>
</evidence>
<evidence type="ECO:0000256" key="1">
    <source>
        <dbReference type="SAM" id="Phobius"/>
    </source>
</evidence>
<reference evidence="2" key="1">
    <citation type="journal article" date="2015" name="Nature">
        <title>Complex archaea that bridge the gap between prokaryotes and eukaryotes.</title>
        <authorList>
            <person name="Spang A."/>
            <person name="Saw J.H."/>
            <person name="Jorgensen S.L."/>
            <person name="Zaremba-Niedzwiedzka K."/>
            <person name="Martijn J."/>
            <person name="Lind A.E."/>
            <person name="van Eijk R."/>
            <person name="Schleper C."/>
            <person name="Guy L."/>
            <person name="Ettema T.J."/>
        </authorList>
    </citation>
    <scope>NUCLEOTIDE SEQUENCE</scope>
</reference>
<organism evidence="2">
    <name type="scientific">marine sediment metagenome</name>
    <dbReference type="NCBI Taxonomy" id="412755"/>
    <lineage>
        <taxon>unclassified sequences</taxon>
        <taxon>metagenomes</taxon>
        <taxon>ecological metagenomes</taxon>
    </lineage>
</organism>
<accession>A0A0F9CLQ3</accession>
<comment type="caution">
    <text evidence="2">The sequence shown here is derived from an EMBL/GenBank/DDBJ whole genome shotgun (WGS) entry which is preliminary data.</text>
</comment>
<keyword evidence="1" id="KW-1133">Transmembrane helix</keyword>
<proteinExistence type="predicted"/>
<feature type="transmembrane region" description="Helical" evidence="1">
    <location>
        <begin position="15"/>
        <end position="32"/>
    </location>
</feature>
<feature type="non-terminal residue" evidence="2">
    <location>
        <position position="1"/>
    </location>
</feature>
<dbReference type="AlphaFoldDB" id="A0A0F9CLQ3"/>
<gene>
    <name evidence="2" type="ORF">LCGC14_2386030</name>
</gene>
<dbReference type="EMBL" id="LAZR01035495">
    <property type="protein sequence ID" value="KKL27352.1"/>
    <property type="molecule type" value="Genomic_DNA"/>
</dbReference>